<evidence type="ECO:0000313" key="2">
    <source>
        <dbReference type="Proteomes" id="UP000272412"/>
    </source>
</evidence>
<proteinExistence type="predicted"/>
<dbReference type="EMBL" id="RPFL01000077">
    <property type="protein sequence ID" value="RPD83128.1"/>
    <property type="molecule type" value="Genomic_DNA"/>
</dbReference>
<dbReference type="RefSeq" id="WP_123805057.1">
    <property type="nucleotide sequence ID" value="NZ_RPFL01000077.1"/>
</dbReference>
<name>A0A3N4MIV1_9NEIS</name>
<organism evidence="1 2">
    <name type="scientific">Neisseria weixii</name>
    <dbReference type="NCBI Taxonomy" id="1853276"/>
    <lineage>
        <taxon>Bacteria</taxon>
        <taxon>Pseudomonadati</taxon>
        <taxon>Pseudomonadota</taxon>
        <taxon>Betaproteobacteria</taxon>
        <taxon>Neisseriales</taxon>
        <taxon>Neisseriaceae</taxon>
        <taxon>Neisseria</taxon>
    </lineage>
</organism>
<comment type="caution">
    <text evidence="1">The sequence shown here is derived from an EMBL/GenBank/DDBJ whole genome shotgun (WGS) entry which is preliminary data.</text>
</comment>
<dbReference type="AlphaFoldDB" id="A0A3N4MIV1"/>
<keyword evidence="2" id="KW-1185">Reference proteome</keyword>
<accession>A0A3N4MIV1</accession>
<dbReference type="Proteomes" id="UP000272412">
    <property type="component" value="Unassembled WGS sequence"/>
</dbReference>
<protein>
    <submittedName>
        <fullName evidence="1">Uncharacterized protein</fullName>
    </submittedName>
</protein>
<reference evidence="1 2" key="1">
    <citation type="submission" date="2018-11" db="EMBL/GenBank/DDBJ databases">
        <title>Neisseria weixii sp. nov. isolated from the rectal contents of plateau pika (Ochotona cruzoniae).</title>
        <authorList>
            <person name="Zhang G."/>
        </authorList>
    </citation>
    <scope>NUCLEOTIDE SEQUENCE [LARGE SCALE GENOMIC DNA]</scope>
    <source>
        <strain evidence="1 2">10009</strain>
    </source>
</reference>
<sequence length="381" mass="42012">MSYDLFIRSKTGTMQGMRDFARVMCVHSASQSDGWGNRESIPLSVDRQLTAISPGSGISGSYSVPGIVNSKSTAELGILGSDVWHATYTLHDNPWSLPDFGSLAGVPGTAAIYVPERHRFYASGTDPFFAYSHMIAGEIYGEGFTPAPPVGAIGLKIDNLYLRGDRRVMRLIASGHTANRGGRIQSFYFSCSHLDFCVYFLPVEPNIPTAQHAIRNVGGGVYEAFFIGAQCRVAVYERKSGLSTGQYGIRFYNDSGIVAFDDGDTAMIPERDIFVPSLGNGGWVDLMRFDANKLINMHCNRFAGAISIWEKSYFIYRDWVEWNSAHNVLQYKFGVVSTIRQRDMSNAAKTFYFDLGGRSANMTMNTRVTSVGVVNTANVTF</sequence>
<gene>
    <name evidence="1" type="ORF">EGK74_13395</name>
</gene>
<evidence type="ECO:0000313" key="1">
    <source>
        <dbReference type="EMBL" id="RPD83128.1"/>
    </source>
</evidence>
<dbReference type="OrthoDB" id="10001327at2"/>